<dbReference type="EMBL" id="CM042016">
    <property type="protein sequence ID" value="KAI3700174.1"/>
    <property type="molecule type" value="Genomic_DNA"/>
</dbReference>
<accession>A0ACB8ZR41</accession>
<proteinExistence type="predicted"/>
<reference evidence="2" key="1">
    <citation type="journal article" date="2022" name="Mol. Ecol. Resour.">
        <title>The genomes of chicory, endive, great burdock and yacon provide insights into Asteraceae palaeo-polyploidization history and plant inulin production.</title>
        <authorList>
            <person name="Fan W."/>
            <person name="Wang S."/>
            <person name="Wang H."/>
            <person name="Wang A."/>
            <person name="Jiang F."/>
            <person name="Liu H."/>
            <person name="Zhao H."/>
            <person name="Xu D."/>
            <person name="Zhang Y."/>
        </authorList>
    </citation>
    <scope>NUCLEOTIDE SEQUENCE [LARGE SCALE GENOMIC DNA]</scope>
    <source>
        <strain evidence="2">cv. Punajuju</strain>
    </source>
</reference>
<keyword evidence="2" id="KW-1185">Reference proteome</keyword>
<protein>
    <submittedName>
        <fullName evidence="1">Uncharacterized protein</fullName>
    </submittedName>
</protein>
<name>A0ACB8ZR41_CICIN</name>
<organism evidence="1 2">
    <name type="scientific">Cichorium intybus</name>
    <name type="common">Chicory</name>
    <dbReference type="NCBI Taxonomy" id="13427"/>
    <lineage>
        <taxon>Eukaryota</taxon>
        <taxon>Viridiplantae</taxon>
        <taxon>Streptophyta</taxon>
        <taxon>Embryophyta</taxon>
        <taxon>Tracheophyta</taxon>
        <taxon>Spermatophyta</taxon>
        <taxon>Magnoliopsida</taxon>
        <taxon>eudicotyledons</taxon>
        <taxon>Gunneridae</taxon>
        <taxon>Pentapetalae</taxon>
        <taxon>asterids</taxon>
        <taxon>campanulids</taxon>
        <taxon>Asterales</taxon>
        <taxon>Asteraceae</taxon>
        <taxon>Cichorioideae</taxon>
        <taxon>Cichorieae</taxon>
        <taxon>Cichoriinae</taxon>
        <taxon>Cichorium</taxon>
    </lineage>
</organism>
<evidence type="ECO:0000313" key="2">
    <source>
        <dbReference type="Proteomes" id="UP001055811"/>
    </source>
</evidence>
<gene>
    <name evidence="1" type="ORF">L2E82_44795</name>
</gene>
<sequence>MQFQWVKKEGKLYSEPNDYVEQDCPRIKPCSLLPVSNPLSTIFNFTSSNTPSIFTIFKGKGAVQKKVNALRELKRLLSKFEFPPVETAIKSGAIPLSSVPVAEQCAWALGNVAEMRELKLNHPVSAYRTEELQPYVLKVVRKYLPVEGLAAFNNKATTDNPVIHEQRNILNDVRVPWSEYRYYDPKTVGLDFDGIIEDIKAALEGSFVLLHGCAHNPTGIDPTPQQWEKVADVIQEENHFPFFDVAYHV</sequence>
<evidence type="ECO:0000313" key="1">
    <source>
        <dbReference type="EMBL" id="KAI3700174.1"/>
    </source>
</evidence>
<reference evidence="1 2" key="2">
    <citation type="journal article" date="2022" name="Mol. Ecol. Resour.">
        <title>The genomes of chicory, endive, great burdock and yacon provide insights into Asteraceae paleo-polyploidization history and plant inulin production.</title>
        <authorList>
            <person name="Fan W."/>
            <person name="Wang S."/>
            <person name="Wang H."/>
            <person name="Wang A."/>
            <person name="Jiang F."/>
            <person name="Liu H."/>
            <person name="Zhao H."/>
            <person name="Xu D."/>
            <person name="Zhang Y."/>
        </authorList>
    </citation>
    <scope>NUCLEOTIDE SEQUENCE [LARGE SCALE GENOMIC DNA]</scope>
    <source>
        <strain evidence="2">cv. Punajuju</strain>
        <tissue evidence="1">Leaves</tissue>
    </source>
</reference>
<comment type="caution">
    <text evidence="1">The sequence shown here is derived from an EMBL/GenBank/DDBJ whole genome shotgun (WGS) entry which is preliminary data.</text>
</comment>
<dbReference type="Proteomes" id="UP001055811">
    <property type="component" value="Linkage Group LG08"/>
</dbReference>